<dbReference type="EMBL" id="JACEEZ010012066">
    <property type="protein sequence ID" value="KAG0720903.1"/>
    <property type="molecule type" value="Genomic_DNA"/>
</dbReference>
<organism evidence="3 4">
    <name type="scientific">Chionoecetes opilio</name>
    <name type="common">Atlantic snow crab</name>
    <name type="synonym">Cancer opilio</name>
    <dbReference type="NCBI Taxonomy" id="41210"/>
    <lineage>
        <taxon>Eukaryota</taxon>
        <taxon>Metazoa</taxon>
        <taxon>Ecdysozoa</taxon>
        <taxon>Arthropoda</taxon>
        <taxon>Crustacea</taxon>
        <taxon>Multicrustacea</taxon>
        <taxon>Malacostraca</taxon>
        <taxon>Eumalacostraca</taxon>
        <taxon>Eucarida</taxon>
        <taxon>Decapoda</taxon>
        <taxon>Pleocyemata</taxon>
        <taxon>Brachyura</taxon>
        <taxon>Eubrachyura</taxon>
        <taxon>Majoidea</taxon>
        <taxon>Majidae</taxon>
        <taxon>Chionoecetes</taxon>
    </lineage>
</organism>
<accession>A0A8J5CG88</accession>
<evidence type="ECO:0000313" key="4">
    <source>
        <dbReference type="Proteomes" id="UP000770661"/>
    </source>
</evidence>
<evidence type="ECO:0000256" key="2">
    <source>
        <dbReference type="SAM" id="Phobius"/>
    </source>
</evidence>
<keyword evidence="2" id="KW-1133">Transmembrane helix</keyword>
<feature type="transmembrane region" description="Helical" evidence="2">
    <location>
        <begin position="30"/>
        <end position="50"/>
    </location>
</feature>
<sequence>MCSVPLLPLSRRRRSRERSYDVMKGFGRALGLNCVFLVVVIILVTLQLVLHRRQEEVVLQLWERGEEGEAGEEPPQAAPLQDDPNHPRQNIHPAGDANVLTDDDGGGDVVLAAPVVPNIHRSFPKRKAPYVRKAKKNKKNKKNRKGKQQKGDTRGGGGRGKGGGEKSSKKHDKKGKTKVKDKTKT</sequence>
<dbReference type="AlphaFoldDB" id="A0A8J5CG88"/>
<name>A0A8J5CG88_CHIOP</name>
<protein>
    <submittedName>
        <fullName evidence="3">Uncharacterized protein</fullName>
    </submittedName>
</protein>
<dbReference type="Proteomes" id="UP000770661">
    <property type="component" value="Unassembled WGS sequence"/>
</dbReference>
<keyword evidence="4" id="KW-1185">Reference proteome</keyword>
<evidence type="ECO:0000256" key="1">
    <source>
        <dbReference type="SAM" id="MobiDB-lite"/>
    </source>
</evidence>
<feature type="region of interest" description="Disordered" evidence="1">
    <location>
        <begin position="68"/>
        <end position="106"/>
    </location>
</feature>
<feature type="compositionally biased region" description="Basic residues" evidence="1">
    <location>
        <begin position="122"/>
        <end position="148"/>
    </location>
</feature>
<proteinExistence type="predicted"/>
<feature type="compositionally biased region" description="Basic residues" evidence="1">
    <location>
        <begin position="168"/>
        <end position="177"/>
    </location>
</feature>
<keyword evidence="2" id="KW-0812">Transmembrane</keyword>
<feature type="region of interest" description="Disordered" evidence="1">
    <location>
        <begin position="120"/>
        <end position="185"/>
    </location>
</feature>
<keyword evidence="2" id="KW-0472">Membrane</keyword>
<gene>
    <name evidence="3" type="ORF">GWK47_047501</name>
</gene>
<reference evidence="3" key="1">
    <citation type="submission" date="2020-07" db="EMBL/GenBank/DDBJ databases">
        <title>The High-quality genome of the commercially important snow crab, Chionoecetes opilio.</title>
        <authorList>
            <person name="Jeong J.-H."/>
            <person name="Ryu S."/>
        </authorList>
    </citation>
    <scope>NUCLEOTIDE SEQUENCE</scope>
    <source>
        <strain evidence="3">MADBK_172401_WGS</strain>
        <tissue evidence="3">Digestive gland</tissue>
    </source>
</reference>
<comment type="caution">
    <text evidence="3">The sequence shown here is derived from an EMBL/GenBank/DDBJ whole genome shotgun (WGS) entry which is preliminary data.</text>
</comment>
<evidence type="ECO:0000313" key="3">
    <source>
        <dbReference type="EMBL" id="KAG0720903.1"/>
    </source>
</evidence>